<keyword evidence="3" id="KW-1185">Reference proteome</keyword>
<accession>A0A3S5A0A9</accession>
<feature type="non-terminal residue" evidence="2">
    <location>
        <position position="210"/>
    </location>
</feature>
<evidence type="ECO:0000313" key="3">
    <source>
        <dbReference type="Proteomes" id="UP000784294"/>
    </source>
</evidence>
<feature type="compositionally biased region" description="Low complexity" evidence="1">
    <location>
        <begin position="164"/>
        <end position="173"/>
    </location>
</feature>
<dbReference type="Proteomes" id="UP000784294">
    <property type="component" value="Unassembled WGS sequence"/>
</dbReference>
<name>A0A3S5A0A9_9PLAT</name>
<organism evidence="2 3">
    <name type="scientific">Protopolystoma xenopodis</name>
    <dbReference type="NCBI Taxonomy" id="117903"/>
    <lineage>
        <taxon>Eukaryota</taxon>
        <taxon>Metazoa</taxon>
        <taxon>Spiralia</taxon>
        <taxon>Lophotrochozoa</taxon>
        <taxon>Platyhelminthes</taxon>
        <taxon>Monogenea</taxon>
        <taxon>Polyopisthocotylea</taxon>
        <taxon>Polystomatidea</taxon>
        <taxon>Polystomatidae</taxon>
        <taxon>Protopolystoma</taxon>
    </lineage>
</organism>
<proteinExistence type="predicted"/>
<evidence type="ECO:0000256" key="1">
    <source>
        <dbReference type="SAM" id="MobiDB-lite"/>
    </source>
</evidence>
<sequence length="210" mass="22091">MGVPGSPSPSVARFYASSPRDVGETIVNQGLLTSPRKHDAPMPNAAGLLEDSLCSLQVSLSPSLVSANGAAVLSNGEITLLNGRRLVEYSGRTGTLPTGSLASQTLISSGSSSSSAGVAGAVWPAGGCSLAQCQLSHRAHPRQHQHRHHPLLEPHNQHQHLHLQQHQQQQQQQHSDKVSSPRGLVTSPKLSDRCGISVPTFSLMMTNGAS</sequence>
<evidence type="ECO:0000313" key="2">
    <source>
        <dbReference type="EMBL" id="VEL24264.1"/>
    </source>
</evidence>
<feature type="region of interest" description="Disordered" evidence="1">
    <location>
        <begin position="156"/>
        <end position="191"/>
    </location>
</feature>
<reference evidence="2" key="1">
    <citation type="submission" date="2018-11" db="EMBL/GenBank/DDBJ databases">
        <authorList>
            <consortium name="Pathogen Informatics"/>
        </authorList>
    </citation>
    <scope>NUCLEOTIDE SEQUENCE</scope>
</reference>
<dbReference type="AlphaFoldDB" id="A0A3S5A0A9"/>
<dbReference type="EMBL" id="CAAALY010066765">
    <property type="protein sequence ID" value="VEL24264.1"/>
    <property type="molecule type" value="Genomic_DNA"/>
</dbReference>
<protein>
    <submittedName>
        <fullName evidence="2">Uncharacterized protein</fullName>
    </submittedName>
</protein>
<comment type="caution">
    <text evidence="2">The sequence shown here is derived from an EMBL/GenBank/DDBJ whole genome shotgun (WGS) entry which is preliminary data.</text>
</comment>
<gene>
    <name evidence="2" type="ORF">PXEA_LOCUS17704</name>
</gene>